<accession>A0A238TBB6</accession>
<evidence type="ECO:0000256" key="1">
    <source>
        <dbReference type="ARBA" id="ARBA00023118"/>
    </source>
</evidence>
<dbReference type="RefSeq" id="WP_095062995.1">
    <property type="nucleotide sequence ID" value="NZ_FXUV02000013.1"/>
</dbReference>
<dbReference type="Proteomes" id="UP000215450">
    <property type="component" value="Unassembled WGS sequence"/>
</dbReference>
<feature type="domain" description="CRISPR type III-associated protein" evidence="2">
    <location>
        <begin position="8"/>
        <end position="281"/>
    </location>
</feature>
<evidence type="ECO:0000313" key="4">
    <source>
        <dbReference type="EMBL" id="SNB61608.1"/>
    </source>
</evidence>
<protein>
    <submittedName>
        <fullName evidence="4">RAMP superfamily protein</fullName>
    </submittedName>
</protein>
<dbReference type="AlphaFoldDB" id="A0A238TBB6"/>
<gene>
    <name evidence="4" type="ORF">KEBURONENSIS_00869</name>
    <name evidence="3" type="ORF">KEBURONENSIS_01731</name>
</gene>
<keyword evidence="5" id="KW-1185">Reference proteome</keyword>
<evidence type="ECO:0000259" key="2">
    <source>
        <dbReference type="Pfam" id="PF03787"/>
    </source>
</evidence>
<dbReference type="EMBL" id="FXUV02000013">
    <property type="protein sequence ID" value="SNB61608.1"/>
    <property type="molecule type" value="Genomic_DNA"/>
</dbReference>
<dbReference type="GO" id="GO:0051607">
    <property type="term" value="P:defense response to virus"/>
    <property type="evidence" value="ECO:0007669"/>
    <property type="project" value="UniProtKB-KW"/>
</dbReference>
<organism evidence="4 5">
    <name type="scientific">Kingella negevensis</name>
    <dbReference type="NCBI Taxonomy" id="1522312"/>
    <lineage>
        <taxon>Bacteria</taxon>
        <taxon>Pseudomonadati</taxon>
        <taxon>Pseudomonadota</taxon>
        <taxon>Betaproteobacteria</taxon>
        <taxon>Neisseriales</taxon>
        <taxon>Neisseriaceae</taxon>
        <taxon>Kingella</taxon>
    </lineage>
</organism>
<name>A0A238TBB6_9NEIS</name>
<proteinExistence type="predicted"/>
<dbReference type="PANTHER" id="PTHR36700:SF1">
    <property type="entry name" value="CRISPR SYSTEM CMR SUBUNIT CMR4"/>
    <property type="match status" value="1"/>
</dbReference>
<dbReference type="InterPro" id="IPR013410">
    <property type="entry name" value="CRISPR-assoc_RAMP_Cmr4"/>
</dbReference>
<reference evidence="4 5" key="2">
    <citation type="submission" date="2017-06" db="EMBL/GenBank/DDBJ databases">
        <authorList>
            <person name="Kim H.J."/>
            <person name="Triplett B.A."/>
        </authorList>
    </citation>
    <scope>NUCLEOTIDE SEQUENCE [LARGE SCALE GENOMIC DNA]</scope>
    <source>
        <strain evidence="4">Kingella_eburonensis</strain>
    </source>
</reference>
<dbReference type="OrthoDB" id="9789361at2"/>
<dbReference type="EMBL" id="FXUV01000037">
    <property type="protein sequence ID" value="SMQ12914.1"/>
    <property type="molecule type" value="Genomic_DNA"/>
</dbReference>
<keyword evidence="1" id="KW-0051">Antiviral defense</keyword>
<evidence type="ECO:0000313" key="5">
    <source>
        <dbReference type="Proteomes" id="UP000215450"/>
    </source>
</evidence>
<dbReference type="NCBIfam" id="TIGR02580">
    <property type="entry name" value="cas_RAMP_Cmr4"/>
    <property type="match status" value="1"/>
</dbReference>
<dbReference type="PANTHER" id="PTHR36700">
    <property type="entry name" value="CRISPR SYSTEM CMR SUBUNIT CMR4"/>
    <property type="match status" value="1"/>
</dbReference>
<evidence type="ECO:0000313" key="3">
    <source>
        <dbReference type="EMBL" id="SMQ12914.1"/>
    </source>
</evidence>
<dbReference type="InterPro" id="IPR005537">
    <property type="entry name" value="RAMP_III_fam"/>
</dbReference>
<sequence>MKTRLFHLHALSALHVGTGQGVGVVDLPIARSRATNLPIVAGSALKGVLRDELGGKLGAENTQILFGADANSDTKNAGAVAFGDAQLLLLPIRSFAGTVAYATCPFILQRYQRDTRDTQIERDIPKVDETAKVVSGSALLISGNKIALEDLDMDAETDELIDLWSSEIAKAVYPNDTDWQTELQKRFVVLPDNVFSFLADTATEIRMRIKIDRDTRIVKNGALWSEENLPCETVLWGVFGVETERTKNKEKKSADELSVLIPAGELKIQIGGKHTVGRGLCRLLIGENKEA</sequence>
<dbReference type="Pfam" id="PF03787">
    <property type="entry name" value="RAMPs"/>
    <property type="match status" value="1"/>
</dbReference>
<reference evidence="3" key="1">
    <citation type="submission" date="2017-05" db="EMBL/GenBank/DDBJ databases">
        <authorList>
            <person name="Song R."/>
            <person name="Chenine A.L."/>
            <person name="Ruprecht R.M."/>
        </authorList>
    </citation>
    <scope>NUCLEOTIDE SEQUENCE</scope>
    <source>
        <strain evidence="3">Kingella_eburonensis</strain>
    </source>
</reference>